<dbReference type="OrthoDB" id="2282250at2759"/>
<gene>
    <name evidence="1" type="ORF">DM01DRAFT_1266273</name>
</gene>
<sequence length="163" mass="18381">ISPVILEIQNVVNKGFMASAIQYCLNAYRRFNTYPILVINCIEKIASKALADEFTPTDKPFCLQTPCTHWAKNCFFLSKNNIIPFVQGDDIQPLDPFVALVHFLTSEQQSIISIDHWDDPSIQLLCRMAKDIQDGDNDKKNKKVNALTTICEATGSQFAKIAR</sequence>
<evidence type="ECO:0000313" key="1">
    <source>
        <dbReference type="EMBL" id="ORX45502.1"/>
    </source>
</evidence>
<keyword evidence="2" id="KW-1185">Reference proteome</keyword>
<accession>A0A1X2G6G9</accession>
<reference evidence="1 2" key="1">
    <citation type="submission" date="2016-07" db="EMBL/GenBank/DDBJ databases">
        <title>Pervasive Adenine N6-methylation of Active Genes in Fungi.</title>
        <authorList>
            <consortium name="DOE Joint Genome Institute"/>
            <person name="Mondo S.J."/>
            <person name="Dannebaum R.O."/>
            <person name="Kuo R.C."/>
            <person name="Labutti K."/>
            <person name="Haridas S."/>
            <person name="Kuo A."/>
            <person name="Salamov A."/>
            <person name="Ahrendt S.R."/>
            <person name="Lipzen A."/>
            <person name="Sullivan W."/>
            <person name="Andreopoulos W.B."/>
            <person name="Clum A."/>
            <person name="Lindquist E."/>
            <person name="Daum C."/>
            <person name="Ramamoorthy G.K."/>
            <person name="Gryganskyi A."/>
            <person name="Culley D."/>
            <person name="Magnuson J.K."/>
            <person name="James T.Y."/>
            <person name="O'Malley M.A."/>
            <person name="Stajich J.E."/>
            <person name="Spatafora J.W."/>
            <person name="Visel A."/>
            <person name="Grigoriev I.V."/>
        </authorList>
    </citation>
    <scope>NUCLEOTIDE SEQUENCE [LARGE SCALE GENOMIC DNA]</scope>
    <source>
        <strain evidence="1 2">NRRL 3301</strain>
    </source>
</reference>
<dbReference type="EMBL" id="MCGT01000042">
    <property type="protein sequence ID" value="ORX45502.1"/>
    <property type="molecule type" value="Genomic_DNA"/>
</dbReference>
<organism evidence="1 2">
    <name type="scientific">Hesseltinella vesiculosa</name>
    <dbReference type="NCBI Taxonomy" id="101127"/>
    <lineage>
        <taxon>Eukaryota</taxon>
        <taxon>Fungi</taxon>
        <taxon>Fungi incertae sedis</taxon>
        <taxon>Mucoromycota</taxon>
        <taxon>Mucoromycotina</taxon>
        <taxon>Mucoromycetes</taxon>
        <taxon>Mucorales</taxon>
        <taxon>Cunninghamellaceae</taxon>
        <taxon>Hesseltinella</taxon>
    </lineage>
</organism>
<feature type="non-terminal residue" evidence="1">
    <location>
        <position position="163"/>
    </location>
</feature>
<dbReference type="AlphaFoldDB" id="A0A1X2G6G9"/>
<evidence type="ECO:0000313" key="2">
    <source>
        <dbReference type="Proteomes" id="UP000242146"/>
    </source>
</evidence>
<comment type="caution">
    <text evidence="1">The sequence shown here is derived from an EMBL/GenBank/DDBJ whole genome shotgun (WGS) entry which is preliminary data.</text>
</comment>
<name>A0A1X2G6G9_9FUNG</name>
<feature type="non-terminal residue" evidence="1">
    <location>
        <position position="1"/>
    </location>
</feature>
<protein>
    <submittedName>
        <fullName evidence="1">Uncharacterized protein</fullName>
    </submittedName>
</protein>
<proteinExistence type="predicted"/>
<dbReference type="Proteomes" id="UP000242146">
    <property type="component" value="Unassembled WGS sequence"/>
</dbReference>